<dbReference type="GO" id="GO:0005509">
    <property type="term" value="F:calcium ion binding"/>
    <property type="evidence" value="ECO:0007669"/>
    <property type="project" value="InterPro"/>
</dbReference>
<dbReference type="AlphaFoldDB" id="A0A7Y8K8Y2"/>
<dbReference type="EMBL" id="JACARF010000119">
    <property type="protein sequence ID" value="NWE80397.1"/>
    <property type="molecule type" value="Genomic_DNA"/>
</dbReference>
<protein>
    <submittedName>
        <fullName evidence="2">Calcium-binding protein</fullName>
    </submittedName>
</protein>
<dbReference type="Proteomes" id="UP000537188">
    <property type="component" value="Unassembled WGS sequence"/>
</dbReference>
<dbReference type="RefSeq" id="WP_371318600.1">
    <property type="nucleotide sequence ID" value="NZ_JACARF010000119.1"/>
</dbReference>
<dbReference type="Gene3D" id="2.150.10.10">
    <property type="entry name" value="Serralysin-like metalloprotease, C-terminal"/>
    <property type="match status" value="2"/>
</dbReference>
<name>A0A7Y8K8Y2_9PSED</name>
<gene>
    <name evidence="2" type="ORF">HX828_33035</name>
</gene>
<organism evidence="2 3">
    <name type="scientific">Pseudomonas yamanorum</name>
    <dbReference type="NCBI Taxonomy" id="515393"/>
    <lineage>
        <taxon>Bacteria</taxon>
        <taxon>Pseudomonadati</taxon>
        <taxon>Pseudomonadota</taxon>
        <taxon>Gammaproteobacteria</taxon>
        <taxon>Pseudomonadales</taxon>
        <taxon>Pseudomonadaceae</taxon>
        <taxon>Pseudomonas</taxon>
    </lineage>
</organism>
<dbReference type="SUPFAM" id="SSF51120">
    <property type="entry name" value="beta-Roll"/>
    <property type="match status" value="2"/>
</dbReference>
<sequence>ALDNIITGGAGNDTLFGGVGADQFIGGAGIDTVSYGDSSSVGVSINLKTGVHGGIATGDTFNGIEIIQGSSFNDTFVSGAAADQLDGSGGYDTIDYSASSSAVTASLVNGVLGAGGDAEGDKLSNF</sequence>
<evidence type="ECO:0000313" key="3">
    <source>
        <dbReference type="Proteomes" id="UP000537188"/>
    </source>
</evidence>
<accession>A0A7Y8K8Y2</accession>
<reference evidence="2 3" key="1">
    <citation type="submission" date="2020-04" db="EMBL/GenBank/DDBJ databases">
        <title>Molecular characterization of pseudomonads from Agaricus bisporus reveal novel blotch 2 pathogens in Western Europe.</title>
        <authorList>
            <person name="Taparia T."/>
            <person name="Krijger M."/>
            <person name="Haynes E."/>
            <person name="Elpinstone J.G."/>
            <person name="Noble R."/>
            <person name="Van Der Wolf J."/>
        </authorList>
    </citation>
    <scope>NUCLEOTIDE SEQUENCE [LARGE SCALE GENOMIC DNA]</scope>
    <source>
        <strain evidence="2 3">IPO3781</strain>
    </source>
</reference>
<proteinExistence type="predicted"/>
<keyword evidence="1" id="KW-0106">Calcium</keyword>
<dbReference type="InterPro" id="IPR001343">
    <property type="entry name" value="Hemolysn_Ca-bd"/>
</dbReference>
<dbReference type="Pfam" id="PF00353">
    <property type="entry name" value="HemolysinCabind"/>
    <property type="match status" value="2"/>
</dbReference>
<dbReference type="InterPro" id="IPR011049">
    <property type="entry name" value="Serralysin-like_metalloprot_C"/>
</dbReference>
<feature type="non-terminal residue" evidence="2">
    <location>
        <position position="1"/>
    </location>
</feature>
<evidence type="ECO:0000313" key="2">
    <source>
        <dbReference type="EMBL" id="NWE80397.1"/>
    </source>
</evidence>
<evidence type="ECO:0000256" key="1">
    <source>
        <dbReference type="ARBA" id="ARBA00022837"/>
    </source>
</evidence>
<dbReference type="PRINTS" id="PR00313">
    <property type="entry name" value="CABNDNGRPT"/>
</dbReference>
<comment type="caution">
    <text evidence="2">The sequence shown here is derived from an EMBL/GenBank/DDBJ whole genome shotgun (WGS) entry which is preliminary data.</text>
</comment>